<dbReference type="AlphaFoldDB" id="A0A218VE60"/>
<proteinExistence type="predicted"/>
<keyword evidence="2" id="KW-1185">Reference proteome</keyword>
<protein>
    <submittedName>
        <fullName evidence="1">Uncharacterized protein</fullName>
    </submittedName>
</protein>
<reference evidence="1 2" key="1">
    <citation type="submission" date="2017-05" db="EMBL/GenBank/DDBJ databases">
        <title>Genome of assembly of the Bengalese finch, Lonchura striata domestica.</title>
        <authorList>
            <person name="Colquitt B.M."/>
            <person name="Brainard M.S."/>
        </authorList>
    </citation>
    <scope>NUCLEOTIDE SEQUENCE [LARGE SCALE GENOMIC DNA]</scope>
    <source>
        <strain evidence="1">White83orange57</strain>
    </source>
</reference>
<evidence type="ECO:0000313" key="1">
    <source>
        <dbReference type="EMBL" id="OWK64216.1"/>
    </source>
</evidence>
<accession>A0A218VE60</accession>
<evidence type="ECO:0000313" key="2">
    <source>
        <dbReference type="Proteomes" id="UP000197619"/>
    </source>
</evidence>
<dbReference type="EMBL" id="MUZQ01000004">
    <property type="protein sequence ID" value="OWK64216.1"/>
    <property type="molecule type" value="Genomic_DNA"/>
</dbReference>
<sequence>MDFYDLASSFLRFFDLLFLLNLPGKNMYDLSWLLTAVSKTRVPCFQIMENILEDSEISNIFSSLCVVYFIPSVFQY</sequence>
<name>A0A218VE60_9PASE</name>
<dbReference type="Proteomes" id="UP000197619">
    <property type="component" value="Unassembled WGS sequence"/>
</dbReference>
<gene>
    <name evidence="1" type="ORF">RLOC_00008701</name>
</gene>
<comment type="caution">
    <text evidence="1">The sequence shown here is derived from an EMBL/GenBank/DDBJ whole genome shotgun (WGS) entry which is preliminary data.</text>
</comment>
<organism evidence="1 2">
    <name type="scientific">Lonchura striata</name>
    <name type="common">white-rumped munia</name>
    <dbReference type="NCBI Taxonomy" id="40157"/>
    <lineage>
        <taxon>Eukaryota</taxon>
        <taxon>Metazoa</taxon>
        <taxon>Chordata</taxon>
        <taxon>Craniata</taxon>
        <taxon>Vertebrata</taxon>
        <taxon>Euteleostomi</taxon>
        <taxon>Archelosauria</taxon>
        <taxon>Archosauria</taxon>
        <taxon>Dinosauria</taxon>
        <taxon>Saurischia</taxon>
        <taxon>Theropoda</taxon>
        <taxon>Coelurosauria</taxon>
        <taxon>Aves</taxon>
        <taxon>Neognathae</taxon>
        <taxon>Neoaves</taxon>
        <taxon>Telluraves</taxon>
        <taxon>Australaves</taxon>
        <taxon>Passeriformes</taxon>
        <taxon>Passeroidea</taxon>
        <taxon>Estrildidae</taxon>
        <taxon>Estrildinae</taxon>
        <taxon>Lonchura</taxon>
    </lineage>
</organism>